<evidence type="ECO:0000313" key="1">
    <source>
        <dbReference type="EnsemblProtists" id="HpaP803934"/>
    </source>
</evidence>
<dbReference type="VEuPathDB" id="FungiDB:HpaG803934"/>
<sequence length="63" mass="6535">MGTFALDVCCDWSTVKAKLRLRSSTGGGGAPEAMTSAKIGAAMQEDGDLLVTKDVENGMGNDR</sequence>
<dbReference type="InParanoid" id="M4BCB8"/>
<dbReference type="AlphaFoldDB" id="M4BCB8"/>
<evidence type="ECO:0000313" key="2">
    <source>
        <dbReference type="Proteomes" id="UP000011713"/>
    </source>
</evidence>
<dbReference type="EnsemblProtists" id="HpaT803934">
    <property type="protein sequence ID" value="HpaP803934"/>
    <property type="gene ID" value="HpaG803934"/>
</dbReference>
<dbReference type="EMBL" id="JH598126">
    <property type="status" value="NOT_ANNOTATED_CDS"/>
    <property type="molecule type" value="Genomic_DNA"/>
</dbReference>
<keyword evidence="2" id="KW-1185">Reference proteome</keyword>
<protein>
    <submittedName>
        <fullName evidence="1">Uncharacterized protein</fullName>
    </submittedName>
</protein>
<dbReference type="Proteomes" id="UP000011713">
    <property type="component" value="Unassembled WGS sequence"/>
</dbReference>
<reference evidence="1" key="2">
    <citation type="submission" date="2015-06" db="UniProtKB">
        <authorList>
            <consortium name="EnsemblProtists"/>
        </authorList>
    </citation>
    <scope>IDENTIFICATION</scope>
    <source>
        <strain evidence="1">Emoy2</strain>
    </source>
</reference>
<name>M4BCB8_HYAAE</name>
<proteinExistence type="predicted"/>
<organism evidence="1 2">
    <name type="scientific">Hyaloperonospora arabidopsidis (strain Emoy2)</name>
    <name type="common">Downy mildew agent</name>
    <name type="synonym">Peronospora arabidopsidis</name>
    <dbReference type="NCBI Taxonomy" id="559515"/>
    <lineage>
        <taxon>Eukaryota</taxon>
        <taxon>Sar</taxon>
        <taxon>Stramenopiles</taxon>
        <taxon>Oomycota</taxon>
        <taxon>Peronosporomycetes</taxon>
        <taxon>Peronosporales</taxon>
        <taxon>Peronosporaceae</taxon>
        <taxon>Hyaloperonospora</taxon>
    </lineage>
</organism>
<accession>M4BCB8</accession>
<dbReference type="HOGENOM" id="CLU_2890564_0_0_1"/>
<reference evidence="2" key="1">
    <citation type="journal article" date="2010" name="Science">
        <title>Signatures of adaptation to obligate biotrophy in the Hyaloperonospora arabidopsidis genome.</title>
        <authorList>
            <person name="Baxter L."/>
            <person name="Tripathy S."/>
            <person name="Ishaque N."/>
            <person name="Boot N."/>
            <person name="Cabral A."/>
            <person name="Kemen E."/>
            <person name="Thines M."/>
            <person name="Ah-Fong A."/>
            <person name="Anderson R."/>
            <person name="Badejoko W."/>
            <person name="Bittner-Eddy P."/>
            <person name="Boore J.L."/>
            <person name="Chibucos M.C."/>
            <person name="Coates M."/>
            <person name="Dehal P."/>
            <person name="Delehaunty K."/>
            <person name="Dong S."/>
            <person name="Downton P."/>
            <person name="Dumas B."/>
            <person name="Fabro G."/>
            <person name="Fronick C."/>
            <person name="Fuerstenberg S.I."/>
            <person name="Fulton L."/>
            <person name="Gaulin E."/>
            <person name="Govers F."/>
            <person name="Hughes L."/>
            <person name="Humphray S."/>
            <person name="Jiang R.H."/>
            <person name="Judelson H."/>
            <person name="Kamoun S."/>
            <person name="Kyung K."/>
            <person name="Meijer H."/>
            <person name="Minx P."/>
            <person name="Morris P."/>
            <person name="Nelson J."/>
            <person name="Phuntumart V."/>
            <person name="Qutob D."/>
            <person name="Rehmany A."/>
            <person name="Rougon-Cardoso A."/>
            <person name="Ryden P."/>
            <person name="Torto-Alalibo T."/>
            <person name="Studholme D."/>
            <person name="Wang Y."/>
            <person name="Win J."/>
            <person name="Wood J."/>
            <person name="Clifton S.W."/>
            <person name="Rogers J."/>
            <person name="Van den Ackerveken G."/>
            <person name="Jones J.D."/>
            <person name="McDowell J.M."/>
            <person name="Beynon J."/>
            <person name="Tyler B.M."/>
        </authorList>
    </citation>
    <scope>NUCLEOTIDE SEQUENCE [LARGE SCALE GENOMIC DNA]</scope>
    <source>
        <strain evidence="2">Emoy2</strain>
    </source>
</reference>